<protein>
    <submittedName>
        <fullName evidence="1">Uncharacterized protein</fullName>
    </submittedName>
</protein>
<gene>
    <name evidence="1" type="ORF">SAMN02746009_03416</name>
</gene>
<dbReference type="OrthoDB" id="788947at2"/>
<name>A0A1M7DP32_9BACT</name>
<dbReference type="EMBL" id="FRAS01000022">
    <property type="protein sequence ID" value="SHL81261.1"/>
    <property type="molecule type" value="Genomic_DNA"/>
</dbReference>
<proteinExistence type="predicted"/>
<evidence type="ECO:0000313" key="1">
    <source>
        <dbReference type="EMBL" id="SHL81261.1"/>
    </source>
</evidence>
<organism evidence="1 2">
    <name type="scientific">Hymenobacter psychrotolerans DSM 18569</name>
    <dbReference type="NCBI Taxonomy" id="1121959"/>
    <lineage>
        <taxon>Bacteria</taxon>
        <taxon>Pseudomonadati</taxon>
        <taxon>Bacteroidota</taxon>
        <taxon>Cytophagia</taxon>
        <taxon>Cytophagales</taxon>
        <taxon>Hymenobacteraceae</taxon>
        <taxon>Hymenobacter</taxon>
    </lineage>
</organism>
<dbReference type="AlphaFoldDB" id="A0A1M7DP32"/>
<dbReference type="RefSeq" id="WP_139252371.1">
    <property type="nucleotide sequence ID" value="NZ_FRAS01000022.1"/>
</dbReference>
<evidence type="ECO:0000313" key="2">
    <source>
        <dbReference type="Proteomes" id="UP000183947"/>
    </source>
</evidence>
<reference evidence="2" key="1">
    <citation type="submission" date="2016-11" db="EMBL/GenBank/DDBJ databases">
        <authorList>
            <person name="Varghese N."/>
            <person name="Submissions S."/>
        </authorList>
    </citation>
    <scope>NUCLEOTIDE SEQUENCE [LARGE SCALE GENOMIC DNA]</scope>
    <source>
        <strain evidence="2">DSM 18569</strain>
    </source>
</reference>
<sequence>MQPIKIKFLYREEGSGSITPINAKAVPSLSSPPNTRNMHAIITTSKGTRIRGFVHKKQKSTTYITIPEPHPVVLYFNAAQSFYQRVEESRRHLFEHLESSQPNVNSQLNALYVFFSYMTAYTTFLYNTIESFMNISIPIDYKYKRIKNTQTEILDQKQIQRFAKFEEKIKSIIPEIKGKIFHIEMPQEYNYILKLKECRDEIIHTKNSPDPAPYGHLFNLALDFNYKDSISSVMTYINYYEPDLIEYHSPQTSASLSQNNS</sequence>
<keyword evidence="2" id="KW-1185">Reference proteome</keyword>
<dbReference type="Proteomes" id="UP000183947">
    <property type="component" value="Unassembled WGS sequence"/>
</dbReference>
<accession>A0A1M7DP32</accession>